<dbReference type="PANTHER" id="PTHR22888">
    <property type="entry name" value="CYTOCHROME C OXIDASE, SUBUNIT II"/>
    <property type="match status" value="1"/>
</dbReference>
<dbReference type="InterPro" id="IPR010514">
    <property type="entry name" value="COX_ARM"/>
</dbReference>
<evidence type="ECO:0000256" key="3">
    <source>
        <dbReference type="ARBA" id="ARBA00022448"/>
    </source>
</evidence>
<evidence type="ECO:0000256" key="15">
    <source>
        <dbReference type="SAM" id="Phobius"/>
    </source>
</evidence>
<evidence type="ECO:0000256" key="4">
    <source>
        <dbReference type="ARBA" id="ARBA00022475"/>
    </source>
</evidence>
<organism evidence="18 19">
    <name type="scientific">Microbulbifer donghaiensis</name>
    <dbReference type="NCBI Taxonomy" id="494016"/>
    <lineage>
        <taxon>Bacteria</taxon>
        <taxon>Pseudomonadati</taxon>
        <taxon>Pseudomonadota</taxon>
        <taxon>Gammaproteobacteria</taxon>
        <taxon>Cellvibrionales</taxon>
        <taxon>Microbulbiferaceae</taxon>
        <taxon>Microbulbifer</taxon>
    </lineage>
</organism>
<evidence type="ECO:0000256" key="12">
    <source>
        <dbReference type="ARBA" id="ARBA00023139"/>
    </source>
</evidence>
<keyword evidence="8 14" id="KW-0249">Electron transport</keyword>
<feature type="domain" description="Cytochrome oxidase subunit II copper A binding" evidence="16">
    <location>
        <begin position="106"/>
        <end position="218"/>
    </location>
</feature>
<dbReference type="PROSITE" id="PS50999">
    <property type="entry name" value="COX2_TM"/>
    <property type="match status" value="1"/>
</dbReference>
<dbReference type="OrthoDB" id="9783445at2"/>
<evidence type="ECO:0000256" key="2">
    <source>
        <dbReference type="ARBA" id="ARBA00007866"/>
    </source>
</evidence>
<evidence type="ECO:0000259" key="16">
    <source>
        <dbReference type="PROSITE" id="PS50857"/>
    </source>
</evidence>
<keyword evidence="5 14" id="KW-0679">Respiratory chain</keyword>
<dbReference type="GO" id="GO:0016682">
    <property type="term" value="F:oxidoreductase activity, acting on diphenols and related substances as donors, oxygen as acceptor"/>
    <property type="evidence" value="ECO:0007669"/>
    <property type="project" value="InterPro"/>
</dbReference>
<dbReference type="InterPro" id="IPR006333">
    <property type="entry name" value="Cyt_o_ubiquinol_oxidase_su2"/>
</dbReference>
<dbReference type="EMBL" id="FQVA01000001">
    <property type="protein sequence ID" value="SHE72524.1"/>
    <property type="molecule type" value="Genomic_DNA"/>
</dbReference>
<evidence type="ECO:0000313" key="19">
    <source>
        <dbReference type="Proteomes" id="UP000184170"/>
    </source>
</evidence>
<keyword evidence="9 15" id="KW-1133">Transmembrane helix</keyword>
<dbReference type="Pfam" id="PF00116">
    <property type="entry name" value="COX2"/>
    <property type="match status" value="1"/>
</dbReference>
<evidence type="ECO:0000256" key="8">
    <source>
        <dbReference type="ARBA" id="ARBA00022982"/>
    </source>
</evidence>
<evidence type="ECO:0000256" key="5">
    <source>
        <dbReference type="ARBA" id="ARBA00022660"/>
    </source>
</evidence>
<evidence type="ECO:0000256" key="10">
    <source>
        <dbReference type="ARBA" id="ARBA00023002"/>
    </source>
</evidence>
<keyword evidence="7" id="KW-0732">Signal</keyword>
<dbReference type="InterPro" id="IPR045187">
    <property type="entry name" value="CcO_II"/>
</dbReference>
<dbReference type="STRING" id="494016.SAMN04487965_0517"/>
<protein>
    <recommendedName>
        <fullName evidence="14">Ubiquinol oxidase subunit 2</fullName>
    </recommendedName>
</protein>
<evidence type="ECO:0000256" key="9">
    <source>
        <dbReference type="ARBA" id="ARBA00022989"/>
    </source>
</evidence>
<dbReference type="Pfam" id="PF06481">
    <property type="entry name" value="COX_ARM"/>
    <property type="match status" value="1"/>
</dbReference>
<gene>
    <name evidence="18" type="ORF">SAMN04487965_0517</name>
</gene>
<dbReference type="PROSITE" id="PS50857">
    <property type="entry name" value="COX2_CUA"/>
    <property type="match status" value="1"/>
</dbReference>
<dbReference type="SUPFAM" id="SSF81464">
    <property type="entry name" value="Cytochrome c oxidase subunit II-like, transmembrane region"/>
    <property type="match status" value="1"/>
</dbReference>
<comment type="subcellular location">
    <subcellularLocation>
        <location evidence="1">Cell membrane</location>
        <topology evidence="1">Multi-pass membrane protein</topology>
    </subcellularLocation>
</comment>
<dbReference type="CDD" id="cd04212">
    <property type="entry name" value="CuRO_UO_II"/>
    <property type="match status" value="1"/>
</dbReference>
<keyword evidence="19" id="KW-1185">Reference proteome</keyword>
<dbReference type="InterPro" id="IPR008972">
    <property type="entry name" value="Cupredoxin"/>
</dbReference>
<name>A0A1M4VU18_9GAMM</name>
<feature type="domain" description="Cytochrome oxidase subunit II transmembrane region profile" evidence="17">
    <location>
        <begin position="3"/>
        <end position="100"/>
    </location>
</feature>
<dbReference type="PANTHER" id="PTHR22888:SF18">
    <property type="entry name" value="CYTOCHROME BO(3) UBIQUINOL OXIDASE SUBUNIT 2"/>
    <property type="match status" value="1"/>
</dbReference>
<keyword evidence="11 14" id="KW-0472">Membrane</keyword>
<dbReference type="GO" id="GO:0009486">
    <property type="term" value="F:cytochrome bo3 ubiquinol oxidase activity"/>
    <property type="evidence" value="ECO:0007669"/>
    <property type="project" value="InterPro"/>
</dbReference>
<accession>A0A1M4VU18</accession>
<dbReference type="InterPro" id="IPR034227">
    <property type="entry name" value="CuRO_UO_II"/>
</dbReference>
<evidence type="ECO:0000256" key="14">
    <source>
        <dbReference type="PIRNR" id="PIRNR000292"/>
    </source>
</evidence>
<keyword evidence="3 14" id="KW-0813">Transport</keyword>
<dbReference type="Proteomes" id="UP000184170">
    <property type="component" value="Unassembled WGS sequence"/>
</dbReference>
<feature type="transmembrane region" description="Helical" evidence="15">
    <location>
        <begin position="70"/>
        <end position="90"/>
    </location>
</feature>
<dbReference type="Gene3D" id="1.10.287.90">
    <property type="match status" value="1"/>
</dbReference>
<evidence type="ECO:0000256" key="13">
    <source>
        <dbReference type="ARBA" id="ARBA00023288"/>
    </source>
</evidence>
<dbReference type="GO" id="GO:0042773">
    <property type="term" value="P:ATP synthesis coupled electron transport"/>
    <property type="evidence" value="ECO:0007669"/>
    <property type="project" value="TreeGrafter"/>
</dbReference>
<dbReference type="Gene3D" id="2.60.40.420">
    <property type="entry name" value="Cupredoxins - blue copper proteins"/>
    <property type="match status" value="1"/>
</dbReference>
<reference evidence="19" key="1">
    <citation type="submission" date="2016-11" db="EMBL/GenBank/DDBJ databases">
        <authorList>
            <person name="Varghese N."/>
            <person name="Submissions S."/>
        </authorList>
    </citation>
    <scope>NUCLEOTIDE SEQUENCE [LARGE SCALE GENOMIC DNA]</scope>
    <source>
        <strain evidence="19">CGMCC 1.7063</strain>
    </source>
</reference>
<dbReference type="InterPro" id="IPR002429">
    <property type="entry name" value="CcO_II-like_C"/>
</dbReference>
<dbReference type="GO" id="GO:0005886">
    <property type="term" value="C:plasma membrane"/>
    <property type="evidence" value="ECO:0007669"/>
    <property type="project" value="UniProtKB-SubCell"/>
</dbReference>
<proteinExistence type="inferred from homology"/>
<dbReference type="GO" id="GO:0005507">
    <property type="term" value="F:copper ion binding"/>
    <property type="evidence" value="ECO:0007669"/>
    <property type="project" value="InterPro"/>
</dbReference>
<keyword evidence="4 14" id="KW-1003">Cell membrane</keyword>
<sequence length="267" mass="29611">MDSCHLIRTPILHPAGPVALAERDLLLSAVLIMLIVIVPVFAMTFLFVWRYRATGGRGRYTPNWTYSAGVDAVVWLVPAAIVVSLSILLWRETHALDPYRPLPSDREPLQVEAIAQDWKWLFIYPEQDIATVNELVFPAGRPLSIRITSDTVMNAFFIPALGGQIYAMAGMQTRLNLLADRPGCFRGRNMQYSGDGFPEQHFAAHALPTAEFGEWVNRVRQSPARLDKRAYLALAAPSIGHPVGYYSGVAPGLFDHVIAKYAGGHTQ</sequence>
<keyword evidence="13" id="KW-0449">Lipoprotein</keyword>
<dbReference type="GO" id="GO:0004129">
    <property type="term" value="F:cytochrome-c oxidase activity"/>
    <property type="evidence" value="ECO:0007669"/>
    <property type="project" value="UniProtKB-UniRule"/>
</dbReference>
<evidence type="ECO:0000256" key="11">
    <source>
        <dbReference type="ARBA" id="ARBA00023136"/>
    </source>
</evidence>
<dbReference type="InterPro" id="IPR036257">
    <property type="entry name" value="Cyt_c_oxidase_su2_TM_sf"/>
</dbReference>
<evidence type="ECO:0000256" key="7">
    <source>
        <dbReference type="ARBA" id="ARBA00022729"/>
    </source>
</evidence>
<evidence type="ECO:0000313" key="18">
    <source>
        <dbReference type="EMBL" id="SHE72524.1"/>
    </source>
</evidence>
<dbReference type="PIRSF" id="PIRSF000292">
    <property type="entry name" value="Ubi_od_II"/>
    <property type="match status" value="1"/>
</dbReference>
<feature type="transmembrane region" description="Helical" evidence="15">
    <location>
        <begin position="25"/>
        <end position="49"/>
    </location>
</feature>
<dbReference type="SUPFAM" id="SSF49503">
    <property type="entry name" value="Cupredoxins"/>
    <property type="match status" value="1"/>
</dbReference>
<evidence type="ECO:0000256" key="1">
    <source>
        <dbReference type="ARBA" id="ARBA00004651"/>
    </source>
</evidence>
<dbReference type="InterPro" id="IPR011759">
    <property type="entry name" value="Cyt_c_oxidase_su2_TM_dom"/>
</dbReference>
<dbReference type="AlphaFoldDB" id="A0A1M4VU18"/>
<comment type="similarity">
    <text evidence="2 14">Belongs to the cytochrome c oxidase subunit 2 family.</text>
</comment>
<keyword evidence="6 15" id="KW-0812">Transmembrane</keyword>
<evidence type="ECO:0000259" key="17">
    <source>
        <dbReference type="PROSITE" id="PS50999"/>
    </source>
</evidence>
<dbReference type="NCBIfam" id="TIGR01433">
    <property type="entry name" value="CyoA"/>
    <property type="match status" value="1"/>
</dbReference>
<dbReference type="RefSeq" id="WP_143186863.1">
    <property type="nucleotide sequence ID" value="NZ_FQVA01000001.1"/>
</dbReference>
<keyword evidence="12" id="KW-0564">Palmitate</keyword>
<keyword evidence="10 14" id="KW-0560">Oxidoreductase</keyword>
<evidence type="ECO:0000256" key="6">
    <source>
        <dbReference type="ARBA" id="ARBA00022692"/>
    </source>
</evidence>